<reference evidence="2 3" key="1">
    <citation type="submission" date="2022-06" db="EMBL/GenBank/DDBJ databases">
        <title>Genomic Encyclopedia of Archaeal and Bacterial Type Strains, Phase II (KMG-II): from individual species to whole genera.</title>
        <authorList>
            <person name="Goeker M."/>
        </authorList>
    </citation>
    <scope>NUCLEOTIDE SEQUENCE [LARGE SCALE GENOMIC DNA]</scope>
    <source>
        <strain evidence="2 3">DSM 45037</strain>
    </source>
</reference>
<dbReference type="EMBL" id="JAMTCG010000005">
    <property type="protein sequence ID" value="MCP2161578.1"/>
    <property type="molecule type" value="Genomic_DNA"/>
</dbReference>
<gene>
    <name evidence="2" type="ORF">LX12_002777</name>
</gene>
<dbReference type="Proteomes" id="UP001205740">
    <property type="component" value="Unassembled WGS sequence"/>
</dbReference>
<dbReference type="RefSeq" id="WP_372505019.1">
    <property type="nucleotide sequence ID" value="NZ_BAAAOE010000001.1"/>
</dbReference>
<dbReference type="Gene3D" id="3.40.50.300">
    <property type="entry name" value="P-loop containing nucleotide triphosphate hydrolases"/>
    <property type="match status" value="1"/>
</dbReference>
<comment type="caution">
    <text evidence="2">The sequence shown here is derived from an EMBL/GenBank/DDBJ whole genome shotgun (WGS) entry which is preliminary data.</text>
</comment>
<keyword evidence="3" id="KW-1185">Reference proteome</keyword>
<dbReference type="InterPro" id="IPR045063">
    <property type="entry name" value="Dynamin_N"/>
</dbReference>
<protein>
    <submittedName>
        <fullName evidence="2">Dynamin family protein</fullName>
    </submittedName>
</protein>
<dbReference type="InterPro" id="IPR027417">
    <property type="entry name" value="P-loop_NTPase"/>
</dbReference>
<evidence type="ECO:0000313" key="3">
    <source>
        <dbReference type="Proteomes" id="UP001205740"/>
    </source>
</evidence>
<feature type="domain" description="Dynamin N-terminal" evidence="1">
    <location>
        <begin position="44"/>
        <end position="194"/>
    </location>
</feature>
<evidence type="ECO:0000313" key="2">
    <source>
        <dbReference type="EMBL" id="MCP2161578.1"/>
    </source>
</evidence>
<dbReference type="SUPFAM" id="SSF52540">
    <property type="entry name" value="P-loop containing nucleoside triphosphate hydrolases"/>
    <property type="match status" value="1"/>
</dbReference>
<evidence type="ECO:0000259" key="1">
    <source>
        <dbReference type="Pfam" id="PF00350"/>
    </source>
</evidence>
<organism evidence="2 3">
    <name type="scientific">Williamsia serinedens</name>
    <dbReference type="NCBI Taxonomy" id="391736"/>
    <lineage>
        <taxon>Bacteria</taxon>
        <taxon>Bacillati</taxon>
        <taxon>Actinomycetota</taxon>
        <taxon>Actinomycetes</taxon>
        <taxon>Mycobacteriales</taxon>
        <taxon>Nocardiaceae</taxon>
        <taxon>Williamsia</taxon>
    </lineage>
</organism>
<proteinExistence type="predicted"/>
<accession>A0ABT1H2W3</accession>
<dbReference type="Pfam" id="PF00350">
    <property type="entry name" value="Dynamin_N"/>
    <property type="match status" value="1"/>
</dbReference>
<sequence>MAGVRTLDRARALIDAALQAHAHDPDCYGRLLECSRRLDEPLRVALAGSLKAGKSTLLNALVGQDIAPTDATECTRVVTWYRQGATPTVTATYDENRTTSIPVLRPGGRLTFDFGTLTSDRVSRLDVTWPASALRTTTIIDTPGTASLSREVSAQTVDMLTPDDAESGADAVVYLLRTLSAADTTMLARINESIGRESGPLGVVGVVSRADEIGAGRMDAMMSARDVAARFAGELERTGLCQAVVPVAGLVALAARTMREVEYRALVALAGVAPDDLDLAMLSVDRFASAATQLPVPPEVRAGLLDRFGMFGIRLSVTLIRLGTPDSPTLAAELVERSGLDELRSVIDVQFGQRAEQLKSHSALVAVGRILADSRVAGAQDLRHDAARMLADVHGFAELRLLGRLRSGRIHLPEEHLADLARIVGGMGIDPAIRLGLPGDSDDDAIRAAALEAVRMWRARARHPLLDRPTALACDAAARSAEGVLAELPR</sequence>
<name>A0ABT1H2W3_9NOCA</name>